<dbReference type="eggNOG" id="COG1512">
    <property type="taxonomic scope" value="Bacteria"/>
</dbReference>
<gene>
    <name evidence="5" type="ordered locus">Selsp_1521</name>
    <name evidence="6" type="ORF">SELSPUOL_00673</name>
</gene>
<proteinExistence type="predicted"/>
<dbReference type="PANTHER" id="PTHR30373">
    <property type="entry name" value="UPF0603 PROTEIN YGCG"/>
    <property type="match status" value="1"/>
</dbReference>
<sequence length="267" mass="28579">MKREKRNFFRAVLLPVFLLLALAASPTLSEAASKDAAQASARVMDEAGLLSDADRTSLEKALADVEAAHKVKIAACTVKDLKGEKAGSAANKIVDKLAGSAENGAMVLLVAPKDRDWYLATDKKMKGRITDGVGTDYLSGKFLPSFSKDDYASGFKAYAATADEMLAYYEKEGEPFDPKAGFSLLALAAAVVLAGGVFYLVRSSLIGSMSNVMAATEADAYLSHEGLHLTENRDTFLYMNVTRKEKPKKQNTSSSRDENHGGGGGKY</sequence>
<dbReference type="STRING" id="546271.Selsp_1521"/>
<dbReference type="KEGG" id="ssg:Selsp_1521"/>
<reference evidence="6 7" key="1">
    <citation type="submission" date="2009-09" db="EMBL/GenBank/DDBJ databases">
        <authorList>
            <person name="Weinstock G."/>
            <person name="Sodergren E."/>
            <person name="Clifton S."/>
            <person name="Fulton L."/>
            <person name="Fulton B."/>
            <person name="Courtney L."/>
            <person name="Fronick C."/>
            <person name="Harrison M."/>
            <person name="Strong C."/>
            <person name="Farmer C."/>
            <person name="Delahaunty K."/>
            <person name="Markovic C."/>
            <person name="Hall O."/>
            <person name="Minx P."/>
            <person name="Tomlinson C."/>
            <person name="Mitreva M."/>
            <person name="Nelson J."/>
            <person name="Hou S."/>
            <person name="Wollam A."/>
            <person name="Pepin K.H."/>
            <person name="Johnson M."/>
            <person name="Bhonagiri V."/>
            <person name="Nash W.E."/>
            <person name="Warren W."/>
            <person name="Chinwalla A."/>
            <person name="Mardis E.R."/>
            <person name="Wilson R.K."/>
        </authorList>
    </citation>
    <scope>NUCLEOTIDE SEQUENCE [LARGE SCALE GENOMIC DNA]</scope>
    <source>
        <strain evidence="6">ATCC 35185</strain>
        <strain evidence="7">ATCC 35185 / DSM 20758 / VPI D19B-28</strain>
    </source>
</reference>
<keyword evidence="3" id="KW-0732">Signal</keyword>
<dbReference type="AlphaFoldDB" id="C9LT93"/>
<evidence type="ECO:0000313" key="6">
    <source>
        <dbReference type="EMBL" id="EEX77939.1"/>
    </source>
</evidence>
<dbReference type="Pfam" id="PF04536">
    <property type="entry name" value="TPM_phosphatase"/>
    <property type="match status" value="1"/>
</dbReference>
<feature type="domain" description="TPM" evidence="4">
    <location>
        <begin position="43"/>
        <end position="162"/>
    </location>
</feature>
<evidence type="ECO:0000313" key="5">
    <source>
        <dbReference type="EMBL" id="AEC00478.1"/>
    </source>
</evidence>
<evidence type="ECO:0000259" key="4">
    <source>
        <dbReference type="Pfam" id="PF04536"/>
    </source>
</evidence>
<keyword evidence="8" id="KW-1185">Reference proteome</keyword>
<evidence type="ECO:0000313" key="8">
    <source>
        <dbReference type="Proteomes" id="UP000011124"/>
    </source>
</evidence>
<dbReference type="PANTHER" id="PTHR30373:SF2">
    <property type="entry name" value="UPF0603 PROTEIN YGCG"/>
    <property type="match status" value="1"/>
</dbReference>
<dbReference type="HOGENOM" id="CLU_060109_0_0_9"/>
<reference evidence="5 8" key="2">
    <citation type="submission" date="2011-04" db="EMBL/GenBank/DDBJ databases">
        <title>The complete genome of Selenomonas sputigena DSM 20758.</title>
        <authorList>
            <consortium name="US DOE Joint Genome Institute (JGI-PGF)"/>
            <person name="Lucas S."/>
            <person name="Copeland A."/>
            <person name="Lapidus A."/>
            <person name="Bruce D."/>
            <person name="Goodwin L."/>
            <person name="Pitluck S."/>
            <person name="Peters L."/>
            <person name="Kyrpides N."/>
            <person name="Mavromatis K."/>
            <person name="Ivanova N."/>
            <person name="Ovchinnikova G."/>
            <person name="Teshima H."/>
            <person name="Detter J.C."/>
            <person name="Tapia R."/>
            <person name="Han C."/>
            <person name="Land M."/>
            <person name="Hauser L."/>
            <person name="Markowitz V."/>
            <person name="Cheng J.-F."/>
            <person name="Hugenholtz P."/>
            <person name="Woyke T."/>
            <person name="Wu D."/>
            <person name="Gronow S."/>
            <person name="Wellnitz S."/>
            <person name="Schneider S."/>
            <person name="Klenk H.-P."/>
            <person name="Eisen J.A."/>
        </authorList>
    </citation>
    <scope>NUCLEOTIDE SEQUENCE [LARGE SCALE GENOMIC DNA]</scope>
    <source>
        <strain evidence="5">ATCC 35185</strain>
        <strain evidence="8">ATCC 35185 / DSM 20758 / VPI D19B-28</strain>
    </source>
</reference>
<keyword evidence="2" id="KW-1133">Transmembrane helix</keyword>
<name>C9LT93_SELS3</name>
<dbReference type="EMBL" id="ACKP02000012">
    <property type="protein sequence ID" value="EEX77939.1"/>
    <property type="molecule type" value="Genomic_DNA"/>
</dbReference>
<evidence type="ECO:0000313" key="7">
    <source>
        <dbReference type="Proteomes" id="UP000003505"/>
    </source>
</evidence>
<evidence type="ECO:0000256" key="2">
    <source>
        <dbReference type="SAM" id="Phobius"/>
    </source>
</evidence>
<evidence type="ECO:0000256" key="3">
    <source>
        <dbReference type="SAM" id="SignalP"/>
    </source>
</evidence>
<keyword evidence="2" id="KW-0472">Membrane</keyword>
<dbReference type="Gene3D" id="3.10.310.50">
    <property type="match status" value="1"/>
</dbReference>
<feature type="region of interest" description="Disordered" evidence="1">
    <location>
        <begin position="243"/>
        <end position="267"/>
    </location>
</feature>
<dbReference type="Proteomes" id="UP000011124">
    <property type="component" value="Chromosome"/>
</dbReference>
<dbReference type="OrthoDB" id="9806054at2"/>
<protein>
    <recommendedName>
        <fullName evidence="4">TPM domain-containing protein</fullName>
    </recommendedName>
</protein>
<organism evidence="6 7">
    <name type="scientific">Selenomonas sputigena (strain ATCC 35185 / DSM 20758 / CCUG 44933 / VPI D19B-28)</name>
    <dbReference type="NCBI Taxonomy" id="546271"/>
    <lineage>
        <taxon>Bacteria</taxon>
        <taxon>Bacillati</taxon>
        <taxon>Bacillota</taxon>
        <taxon>Negativicutes</taxon>
        <taxon>Selenomonadales</taxon>
        <taxon>Selenomonadaceae</taxon>
        <taxon>Selenomonas</taxon>
    </lineage>
</organism>
<dbReference type="Proteomes" id="UP000003505">
    <property type="component" value="Unassembled WGS sequence"/>
</dbReference>
<dbReference type="EMBL" id="CP002637">
    <property type="protein sequence ID" value="AEC00478.1"/>
    <property type="molecule type" value="Genomic_DNA"/>
</dbReference>
<dbReference type="InterPro" id="IPR007621">
    <property type="entry name" value="TPM_dom"/>
</dbReference>
<evidence type="ECO:0000256" key="1">
    <source>
        <dbReference type="SAM" id="MobiDB-lite"/>
    </source>
</evidence>
<dbReference type="RefSeq" id="WP_006191648.1">
    <property type="nucleotide sequence ID" value="NC_015437.1"/>
</dbReference>
<feature type="transmembrane region" description="Helical" evidence="2">
    <location>
        <begin position="180"/>
        <end position="201"/>
    </location>
</feature>
<feature type="chain" id="PRO_5010828804" description="TPM domain-containing protein" evidence="3">
    <location>
        <begin position="32"/>
        <end position="267"/>
    </location>
</feature>
<accession>C9LT93</accession>
<keyword evidence="2" id="KW-0812">Transmembrane</keyword>
<feature type="signal peptide" evidence="3">
    <location>
        <begin position="1"/>
        <end position="31"/>
    </location>
</feature>